<evidence type="ECO:0000256" key="2">
    <source>
        <dbReference type="ARBA" id="ARBA00022670"/>
    </source>
</evidence>
<dbReference type="GO" id="GO:0004190">
    <property type="term" value="F:aspartic-type endopeptidase activity"/>
    <property type="evidence" value="ECO:0007669"/>
    <property type="project" value="UniProtKB-KW"/>
</dbReference>
<name>A0AAP0IEY9_9MAGN</name>
<keyword evidence="4" id="KW-0378">Hydrolase</keyword>
<dbReference type="SUPFAM" id="SSF50630">
    <property type="entry name" value="Acid proteases"/>
    <property type="match status" value="1"/>
</dbReference>
<accession>A0AAP0IEY9</accession>
<dbReference type="PANTHER" id="PTHR12917">
    <property type="entry name" value="ASPARTYL PROTEASE DDI-RELATED"/>
    <property type="match status" value="1"/>
</dbReference>
<sequence length="125" mass="14146">MESYLKRDNQQCRLLRLLDERYKGVAHGVGQSEILGRIHVGAIKIGKSFYHCSFIVLDSPNMEFLFGLDMLRKHQCVIDLQENVLGVGGGEDTVPFLQANDEIRPKDNEIDIKQSIVLFLSIDGK</sequence>
<comment type="similarity">
    <text evidence="1">Belongs to the DDI1 family.</text>
</comment>
<evidence type="ECO:0000256" key="3">
    <source>
        <dbReference type="ARBA" id="ARBA00022750"/>
    </source>
</evidence>
<dbReference type="EMBL" id="JBBNAF010000009">
    <property type="protein sequence ID" value="KAK9114050.1"/>
    <property type="molecule type" value="Genomic_DNA"/>
</dbReference>
<keyword evidence="2" id="KW-0645">Protease</keyword>
<protein>
    <recommendedName>
        <fullName evidence="5">Aspartic peptidase DDI1-type domain-containing protein</fullName>
    </recommendedName>
</protein>
<evidence type="ECO:0000313" key="6">
    <source>
        <dbReference type="EMBL" id="KAK9114050.1"/>
    </source>
</evidence>
<keyword evidence="3" id="KW-0064">Aspartyl protease</keyword>
<proteinExistence type="inferred from homology"/>
<dbReference type="InterPro" id="IPR021109">
    <property type="entry name" value="Peptidase_aspartic_dom_sf"/>
</dbReference>
<organism evidence="6 7">
    <name type="scientific">Stephania yunnanensis</name>
    <dbReference type="NCBI Taxonomy" id="152371"/>
    <lineage>
        <taxon>Eukaryota</taxon>
        <taxon>Viridiplantae</taxon>
        <taxon>Streptophyta</taxon>
        <taxon>Embryophyta</taxon>
        <taxon>Tracheophyta</taxon>
        <taxon>Spermatophyta</taxon>
        <taxon>Magnoliopsida</taxon>
        <taxon>Ranunculales</taxon>
        <taxon>Menispermaceae</taxon>
        <taxon>Menispermoideae</taxon>
        <taxon>Cissampelideae</taxon>
        <taxon>Stephania</taxon>
    </lineage>
</organism>
<dbReference type="Proteomes" id="UP001420932">
    <property type="component" value="Unassembled WGS sequence"/>
</dbReference>
<reference evidence="6 7" key="1">
    <citation type="submission" date="2024-01" db="EMBL/GenBank/DDBJ databases">
        <title>Genome assemblies of Stephania.</title>
        <authorList>
            <person name="Yang L."/>
        </authorList>
    </citation>
    <scope>NUCLEOTIDE SEQUENCE [LARGE SCALE GENOMIC DNA]</scope>
    <source>
        <strain evidence="6">YNDBR</strain>
        <tissue evidence="6">Leaf</tissue>
    </source>
</reference>
<dbReference type="PANTHER" id="PTHR12917:SF1">
    <property type="entry name" value="AT13091P"/>
    <property type="match status" value="1"/>
</dbReference>
<evidence type="ECO:0000313" key="7">
    <source>
        <dbReference type="Proteomes" id="UP001420932"/>
    </source>
</evidence>
<feature type="domain" description="Aspartic peptidase DDI1-type" evidence="5">
    <location>
        <begin position="9"/>
        <end position="79"/>
    </location>
</feature>
<evidence type="ECO:0000259" key="5">
    <source>
        <dbReference type="Pfam" id="PF09668"/>
    </source>
</evidence>
<dbReference type="AlphaFoldDB" id="A0AAP0IEY9"/>
<evidence type="ECO:0000256" key="4">
    <source>
        <dbReference type="ARBA" id="ARBA00022801"/>
    </source>
</evidence>
<dbReference type="Pfam" id="PF09668">
    <property type="entry name" value="Asp_protease"/>
    <property type="match status" value="1"/>
</dbReference>
<gene>
    <name evidence="6" type="ORF">Syun_020847</name>
</gene>
<dbReference type="InterPro" id="IPR019103">
    <property type="entry name" value="Peptidase_aspartic_DDI1-type"/>
</dbReference>
<keyword evidence="7" id="KW-1185">Reference proteome</keyword>
<dbReference type="GO" id="GO:0006508">
    <property type="term" value="P:proteolysis"/>
    <property type="evidence" value="ECO:0007669"/>
    <property type="project" value="UniProtKB-KW"/>
</dbReference>
<evidence type="ECO:0000256" key="1">
    <source>
        <dbReference type="ARBA" id="ARBA00009136"/>
    </source>
</evidence>
<comment type="caution">
    <text evidence="6">The sequence shown here is derived from an EMBL/GenBank/DDBJ whole genome shotgun (WGS) entry which is preliminary data.</text>
</comment>
<dbReference type="Gene3D" id="2.40.70.10">
    <property type="entry name" value="Acid Proteases"/>
    <property type="match status" value="1"/>
</dbReference>